<reference evidence="3" key="1">
    <citation type="submission" date="2021-02" db="EMBL/GenBank/DDBJ databases">
        <authorList>
            <person name="Nowell W R."/>
        </authorList>
    </citation>
    <scope>NUCLEOTIDE SEQUENCE</scope>
</reference>
<dbReference type="InterPro" id="IPR052958">
    <property type="entry name" value="IFN-induced_PKR_regulator"/>
</dbReference>
<dbReference type="PANTHER" id="PTHR46289">
    <property type="entry name" value="52 KDA REPRESSOR OF THE INHIBITOR OF THE PROTEIN KINASE-LIKE PROTEIN-RELATED"/>
    <property type="match status" value="1"/>
</dbReference>
<feature type="region of interest" description="Disordered" evidence="1">
    <location>
        <begin position="151"/>
        <end position="174"/>
    </location>
</feature>
<gene>
    <name evidence="3" type="ORF">UXM345_LOCUS13489</name>
</gene>
<dbReference type="Proteomes" id="UP000663842">
    <property type="component" value="Unassembled WGS sequence"/>
</dbReference>
<feature type="domain" description="HAT C-terminal dimerisation" evidence="2">
    <location>
        <begin position="1"/>
        <end position="43"/>
    </location>
</feature>
<dbReference type="AlphaFoldDB" id="A0A819KXS4"/>
<evidence type="ECO:0000313" key="4">
    <source>
        <dbReference type="Proteomes" id="UP000663842"/>
    </source>
</evidence>
<accession>A0A819KXS4</accession>
<evidence type="ECO:0000259" key="2">
    <source>
        <dbReference type="Pfam" id="PF05699"/>
    </source>
</evidence>
<evidence type="ECO:0000256" key="1">
    <source>
        <dbReference type="SAM" id="MobiDB-lite"/>
    </source>
</evidence>
<organism evidence="3 4">
    <name type="scientific">Rotaria magnacalcarata</name>
    <dbReference type="NCBI Taxonomy" id="392030"/>
    <lineage>
        <taxon>Eukaryota</taxon>
        <taxon>Metazoa</taxon>
        <taxon>Spiralia</taxon>
        <taxon>Gnathifera</taxon>
        <taxon>Rotifera</taxon>
        <taxon>Eurotatoria</taxon>
        <taxon>Bdelloidea</taxon>
        <taxon>Philodinida</taxon>
        <taxon>Philodinidae</taxon>
        <taxon>Rotaria</taxon>
    </lineage>
</organism>
<dbReference type="EMBL" id="CAJOBF010001466">
    <property type="protein sequence ID" value="CAF3953707.1"/>
    <property type="molecule type" value="Genomic_DNA"/>
</dbReference>
<feature type="compositionally biased region" description="Polar residues" evidence="1">
    <location>
        <begin position="324"/>
        <end position="337"/>
    </location>
</feature>
<evidence type="ECO:0000313" key="3">
    <source>
        <dbReference type="EMBL" id="CAF3953707.1"/>
    </source>
</evidence>
<feature type="region of interest" description="Disordered" evidence="1">
    <location>
        <begin position="297"/>
        <end position="337"/>
    </location>
</feature>
<feature type="non-terminal residue" evidence="3">
    <location>
        <position position="1"/>
    </location>
</feature>
<dbReference type="Pfam" id="PF05699">
    <property type="entry name" value="Dimer_Tnp_hAT"/>
    <property type="match status" value="1"/>
</dbReference>
<dbReference type="InterPro" id="IPR008906">
    <property type="entry name" value="HATC_C_dom"/>
</dbReference>
<feature type="compositionally biased region" description="Low complexity" evidence="1">
    <location>
        <begin position="164"/>
        <end position="174"/>
    </location>
</feature>
<dbReference type="GO" id="GO:0046983">
    <property type="term" value="F:protein dimerization activity"/>
    <property type="evidence" value="ECO:0007669"/>
    <property type="project" value="InterPro"/>
</dbReference>
<sequence>TLPVSTASAERSFSKLSSIKTYHRSTMKQNRLNGLAMAYIHKDINIDADEILKIYCQKYNRRLDFGMVCVVVKSKIDTHTHTQLCIRCGLDHPYNNNCQNEIKCINCGQDHYAGHSACPEVQQIRRQINQTQKEKRTQLLINLEHDQQLHYNNNNQSFPPLPSTPTQQQQQPQRYSSQQQTYASCLQVQTQHHHQQQQQPHKNDRNYVYIENILTTFSNKIEYRLQQFEERLINQVIEVEKIVDNLKSTTCELETLIFETILPSIKAIQECSFVNTRSTSTREDLTRYKNEVTNLLTERNNNNTKPNTSNTPDNRTKGVPKTIATKQAPSTLLNDSE</sequence>
<dbReference type="PANTHER" id="PTHR46289:SF14">
    <property type="entry name" value="DUF4371 DOMAIN-CONTAINING PROTEIN"/>
    <property type="match status" value="1"/>
</dbReference>
<comment type="caution">
    <text evidence="3">The sequence shown here is derived from an EMBL/GenBank/DDBJ whole genome shotgun (WGS) entry which is preliminary data.</text>
</comment>
<proteinExistence type="predicted"/>
<name>A0A819KXS4_9BILA</name>
<protein>
    <recommendedName>
        <fullName evidence="2">HAT C-terminal dimerisation domain-containing protein</fullName>
    </recommendedName>
</protein>
<feature type="compositionally biased region" description="Low complexity" evidence="1">
    <location>
        <begin position="297"/>
        <end position="313"/>
    </location>
</feature>